<organism evidence="1 2">
    <name type="scientific">Plasticicumulans lactativorans</name>
    <dbReference type="NCBI Taxonomy" id="1133106"/>
    <lineage>
        <taxon>Bacteria</taxon>
        <taxon>Pseudomonadati</taxon>
        <taxon>Pseudomonadota</taxon>
        <taxon>Gammaproteobacteria</taxon>
        <taxon>Candidatus Competibacteraceae</taxon>
        <taxon>Plasticicumulans</taxon>
    </lineage>
</organism>
<sequence length="94" mass="10419">MFKIDGLDKLTRQLEQAQQALEEFDGELGTVNFDPNDPASIEAAIQQANATLEAKVSPWVDDPLVAQMVDGMKEQFREAIIERAAAARLESDEK</sequence>
<evidence type="ECO:0000313" key="2">
    <source>
        <dbReference type="Proteomes" id="UP000295765"/>
    </source>
</evidence>
<dbReference type="EMBL" id="SLWY01000004">
    <property type="protein sequence ID" value="TCO82777.1"/>
    <property type="molecule type" value="Genomic_DNA"/>
</dbReference>
<dbReference type="RefSeq" id="WP_132539340.1">
    <property type="nucleotide sequence ID" value="NZ_SLWY01000004.1"/>
</dbReference>
<keyword evidence="2" id="KW-1185">Reference proteome</keyword>
<reference evidence="1 2" key="1">
    <citation type="submission" date="2019-03" db="EMBL/GenBank/DDBJ databases">
        <title>Genomic Encyclopedia of Type Strains, Phase IV (KMG-IV): sequencing the most valuable type-strain genomes for metagenomic binning, comparative biology and taxonomic classification.</title>
        <authorList>
            <person name="Goeker M."/>
        </authorList>
    </citation>
    <scope>NUCLEOTIDE SEQUENCE [LARGE SCALE GENOMIC DNA]</scope>
    <source>
        <strain evidence="1 2">DSM 25287</strain>
    </source>
</reference>
<protein>
    <submittedName>
        <fullName evidence="1">Uncharacterized protein</fullName>
    </submittedName>
</protein>
<name>A0A4R2L759_9GAMM</name>
<proteinExistence type="predicted"/>
<dbReference type="OrthoDB" id="6637890at2"/>
<dbReference type="Proteomes" id="UP000295765">
    <property type="component" value="Unassembled WGS sequence"/>
</dbReference>
<evidence type="ECO:0000313" key="1">
    <source>
        <dbReference type="EMBL" id="TCO82777.1"/>
    </source>
</evidence>
<comment type="caution">
    <text evidence="1">The sequence shown here is derived from an EMBL/GenBank/DDBJ whole genome shotgun (WGS) entry which is preliminary data.</text>
</comment>
<accession>A0A4R2L759</accession>
<dbReference type="AlphaFoldDB" id="A0A4R2L759"/>
<gene>
    <name evidence="1" type="ORF">EV699_104169</name>
</gene>